<keyword evidence="2 9" id="KW-0812">Transmembrane</keyword>
<feature type="domain" description="Cadherin" evidence="11">
    <location>
        <begin position="557"/>
        <end position="659"/>
    </location>
</feature>
<dbReference type="AlphaFoldDB" id="A0AAN8C4U4"/>
<dbReference type="PROSITE" id="PS50268">
    <property type="entry name" value="CADHERIN_2"/>
    <property type="match status" value="9"/>
</dbReference>
<feature type="domain" description="Cadherin" evidence="11">
    <location>
        <begin position="24"/>
        <end position="121"/>
    </location>
</feature>
<sequence length="1268" mass="138710">MEGITGSVLLMCFIGLIDANTSPSIEPGVFSICEDIPKDHPAFTILATDLEGDTLNYEINGPNAAYFTVDRITGVVSIENNLDREASNYMTLGVYVYDGHTGTQKELTLIIEEANDNKPIFQEPSYDIDVNENTAIGASLFKAEATDADTSSAGVITYSIDEVTPSDGSSLFSIVATTGEVRLNGSLNYTALSTFYRLKINATDGGDLDPQFIGLPYVGKVEEHALVDTFVFRVTAMDQDTGVNDKLLFSIKDSTAPVGLFKISQMDGIISVSSDIDREEIGDTVTLTVKATESKENIHGVQASTTTDVQINIIDTNDNPPKFYKCGDTADERSCVIASDFTGDVVEHSLGAVFINMTVKDLDKIKKMKLTLEGHNSDVFSVEPQSTASDSIVQLLVKQPQNLDYEKIQTIVLKVIAIDEGNTSFHSTATVTINIKDANDNSPTFKNHTYKLEVAEHSPAGTVLGNITADDPDTMDKGNITYKLLPESILLYFDVDPHTGAVSVKNATLLDREVRSLYSATLQARDTDGKPGSTLLEITLTDINDHPPVMNRDSYQEFVKEGQHFELKIQATDADESDTQNSQLVFGIELSRYSDNFTITPETGVLTNRGKLDREALDPDLDGRIELNVTATDNGTPPLSTMVPVIINVEDVNDNGPKFKAPSYKFSVKEGEKGAFVGSVQAEDLDQTTEFNRISYSINNGGFGSFIIRTFADERGYRGNLTVDFDLELDYESTHKQYKLQVEAADLEQMTATVMVEVDVLDVNDERPEFKPSEPVKVKENTTTSGAVGSFTAQDKDGNHSLVYELESIKCRCNGSMTDCSWFILDPTGEVRVNPEHTIDYEQCDLAVIEAQVVDEYTEKGENNSVTSGEMVIEIEDINDNAPEFIFSNSVFVVVSESASKGTSVAGVSATDRDSLIHRQVEFEVTSVQFEDNNNKTTDMRMLYEAINTQQKDIYVGIIQTTEGLDTSLKGRYLVSVSATDSGKLSTSTVLEIFAVDESFRVNLKFTQSKAMVEKNLDEIIRELIFATKAEVEIAAIRTDVPESSRASDNTIVVAYFVYSNGTALTSIEVETLISDPDHVYILIALGLADIGKAPVVEAETDPLGYILMGMVAGLIVVLTILTTSLMCTRRNYRRKLKAAKAMNSASMVTSNNQKSGAVVPGTNKYTMEGANPVLNLNIDTTMVLDMDEDSSDVDKVSLNSLDDRYSMNEVSNMKSIQEEEEEEEGDDGGPPKYIEALRAALAQQGQKKASDKPDVGFINPAFSTTDL</sequence>
<evidence type="ECO:0000256" key="8">
    <source>
        <dbReference type="SAM" id="MobiDB-lite"/>
    </source>
</evidence>
<feature type="region of interest" description="Disordered" evidence="8">
    <location>
        <begin position="1210"/>
        <end position="1268"/>
    </location>
</feature>
<feature type="transmembrane region" description="Helical" evidence="9">
    <location>
        <begin position="1104"/>
        <end position="1128"/>
    </location>
</feature>
<dbReference type="InterPro" id="IPR002126">
    <property type="entry name" value="Cadherin-like_dom"/>
</dbReference>
<dbReference type="InterPro" id="IPR015919">
    <property type="entry name" value="Cadherin-like_sf"/>
</dbReference>
<comment type="subcellular location">
    <subcellularLocation>
        <location evidence="1">Membrane</location>
    </subcellularLocation>
</comment>
<dbReference type="GO" id="GO:0005886">
    <property type="term" value="C:plasma membrane"/>
    <property type="evidence" value="ECO:0007669"/>
    <property type="project" value="UniProtKB-SubCell"/>
</dbReference>
<feature type="domain" description="Cadherin" evidence="11">
    <location>
        <begin position="887"/>
        <end position="1006"/>
    </location>
</feature>
<evidence type="ECO:0000256" key="5">
    <source>
        <dbReference type="ARBA" id="ARBA00022989"/>
    </source>
</evidence>
<dbReference type="GO" id="GO:0007156">
    <property type="term" value="P:homophilic cell adhesion via plasma membrane adhesion molecules"/>
    <property type="evidence" value="ECO:0007669"/>
    <property type="project" value="InterPro"/>
</dbReference>
<keyword evidence="13" id="KW-1185">Reference proteome</keyword>
<feature type="domain" description="Cadherin" evidence="11">
    <location>
        <begin position="213"/>
        <end position="323"/>
    </location>
</feature>
<feature type="domain" description="Cadherin" evidence="11">
    <location>
        <begin position="337"/>
        <end position="445"/>
    </location>
</feature>
<gene>
    <name evidence="12" type="ORF">CesoFtcFv8_010397</name>
</gene>
<feature type="domain" description="Cadherin" evidence="11">
    <location>
        <begin position="660"/>
        <end position="770"/>
    </location>
</feature>
<dbReference type="InterPro" id="IPR020894">
    <property type="entry name" value="Cadherin_CS"/>
</dbReference>
<evidence type="ECO:0000256" key="1">
    <source>
        <dbReference type="ARBA" id="ARBA00004370"/>
    </source>
</evidence>
<keyword evidence="4 7" id="KW-0106">Calcium</keyword>
<dbReference type="PANTHER" id="PTHR24026:SF133">
    <property type="entry name" value="CADHERIN-RELATED FAMILY MEMBER 2"/>
    <property type="match status" value="1"/>
</dbReference>
<dbReference type="EMBL" id="JAULUE010002053">
    <property type="protein sequence ID" value="KAK5897326.1"/>
    <property type="molecule type" value="Genomic_DNA"/>
</dbReference>
<dbReference type="PROSITE" id="PS00232">
    <property type="entry name" value="CADHERIN_1"/>
    <property type="match status" value="3"/>
</dbReference>
<dbReference type="FunFam" id="2.60.40.60:FF:000168">
    <property type="entry name" value="Cadherin-related family member 2"/>
    <property type="match status" value="1"/>
</dbReference>
<keyword evidence="10" id="KW-0732">Signal</keyword>
<dbReference type="Proteomes" id="UP001335648">
    <property type="component" value="Unassembled WGS sequence"/>
</dbReference>
<keyword evidence="6 9" id="KW-0472">Membrane</keyword>
<reference evidence="12 13" key="1">
    <citation type="journal article" date="2023" name="Mol. Biol. Evol.">
        <title>Genomics of Secondarily Temperate Adaptation in the Only Non-Antarctic Icefish.</title>
        <authorList>
            <person name="Rivera-Colon A.G."/>
            <person name="Rayamajhi N."/>
            <person name="Minhas B.F."/>
            <person name="Madrigal G."/>
            <person name="Bilyk K.T."/>
            <person name="Yoon V."/>
            <person name="Hune M."/>
            <person name="Gregory S."/>
            <person name="Cheng C.H.C."/>
            <person name="Catchen J.M."/>
        </authorList>
    </citation>
    <scope>NUCLEOTIDE SEQUENCE [LARGE SCALE GENOMIC DNA]</scope>
    <source>
        <strain evidence="12">JC2023a</strain>
    </source>
</reference>
<feature type="compositionally biased region" description="Acidic residues" evidence="8">
    <location>
        <begin position="1219"/>
        <end position="1228"/>
    </location>
</feature>
<evidence type="ECO:0000256" key="7">
    <source>
        <dbReference type="PROSITE-ProRule" id="PRU00043"/>
    </source>
</evidence>
<keyword evidence="5 9" id="KW-1133">Transmembrane helix</keyword>
<dbReference type="FunFam" id="2.60.40.60:FF:000020">
    <property type="entry name" value="Dachsous cadherin-related 1b"/>
    <property type="match status" value="1"/>
</dbReference>
<dbReference type="Gene3D" id="2.60.40.60">
    <property type="entry name" value="Cadherins"/>
    <property type="match status" value="9"/>
</dbReference>
<feature type="domain" description="Cadherin" evidence="11">
    <location>
        <begin position="770"/>
        <end position="885"/>
    </location>
</feature>
<feature type="domain" description="Cadherin" evidence="11">
    <location>
        <begin position="446"/>
        <end position="550"/>
    </location>
</feature>
<evidence type="ECO:0000256" key="3">
    <source>
        <dbReference type="ARBA" id="ARBA00022737"/>
    </source>
</evidence>
<proteinExistence type="predicted"/>
<evidence type="ECO:0000313" key="13">
    <source>
        <dbReference type="Proteomes" id="UP001335648"/>
    </source>
</evidence>
<name>A0AAN8C4U4_9TELE</name>
<evidence type="ECO:0000256" key="4">
    <source>
        <dbReference type="ARBA" id="ARBA00022837"/>
    </source>
</evidence>
<organism evidence="12 13">
    <name type="scientific">Champsocephalus esox</name>
    <name type="common">pike icefish</name>
    <dbReference type="NCBI Taxonomy" id="159716"/>
    <lineage>
        <taxon>Eukaryota</taxon>
        <taxon>Metazoa</taxon>
        <taxon>Chordata</taxon>
        <taxon>Craniata</taxon>
        <taxon>Vertebrata</taxon>
        <taxon>Euteleostomi</taxon>
        <taxon>Actinopterygii</taxon>
        <taxon>Neopterygii</taxon>
        <taxon>Teleostei</taxon>
        <taxon>Neoteleostei</taxon>
        <taxon>Acanthomorphata</taxon>
        <taxon>Eupercaria</taxon>
        <taxon>Perciformes</taxon>
        <taxon>Notothenioidei</taxon>
        <taxon>Channichthyidae</taxon>
        <taxon>Champsocephalus</taxon>
    </lineage>
</organism>
<protein>
    <recommendedName>
        <fullName evidence="11">Cadherin domain-containing protein</fullName>
    </recommendedName>
</protein>
<feature type="chain" id="PRO_5043049904" description="Cadherin domain-containing protein" evidence="10">
    <location>
        <begin position="20"/>
        <end position="1268"/>
    </location>
</feature>
<dbReference type="SMART" id="SM00112">
    <property type="entry name" value="CA"/>
    <property type="match status" value="9"/>
</dbReference>
<dbReference type="CDD" id="cd11304">
    <property type="entry name" value="Cadherin_repeat"/>
    <property type="match status" value="9"/>
</dbReference>
<feature type="signal peptide" evidence="10">
    <location>
        <begin position="1"/>
        <end position="19"/>
    </location>
</feature>
<evidence type="ECO:0000313" key="12">
    <source>
        <dbReference type="EMBL" id="KAK5897326.1"/>
    </source>
</evidence>
<dbReference type="GO" id="GO:0005509">
    <property type="term" value="F:calcium ion binding"/>
    <property type="evidence" value="ECO:0007669"/>
    <property type="project" value="UniProtKB-UniRule"/>
</dbReference>
<evidence type="ECO:0000256" key="2">
    <source>
        <dbReference type="ARBA" id="ARBA00022692"/>
    </source>
</evidence>
<dbReference type="SUPFAM" id="SSF49313">
    <property type="entry name" value="Cadherin-like"/>
    <property type="match status" value="9"/>
</dbReference>
<evidence type="ECO:0000256" key="6">
    <source>
        <dbReference type="ARBA" id="ARBA00023136"/>
    </source>
</evidence>
<comment type="caution">
    <text evidence="12">The sequence shown here is derived from an EMBL/GenBank/DDBJ whole genome shotgun (WGS) entry which is preliminary data.</text>
</comment>
<evidence type="ECO:0000256" key="10">
    <source>
        <dbReference type="SAM" id="SignalP"/>
    </source>
</evidence>
<dbReference type="PRINTS" id="PR00205">
    <property type="entry name" value="CADHERIN"/>
</dbReference>
<dbReference type="Pfam" id="PF00028">
    <property type="entry name" value="Cadherin"/>
    <property type="match status" value="7"/>
</dbReference>
<dbReference type="PANTHER" id="PTHR24026">
    <property type="entry name" value="FAT ATYPICAL CADHERIN-RELATED"/>
    <property type="match status" value="1"/>
</dbReference>
<dbReference type="GO" id="GO:0009653">
    <property type="term" value="P:anatomical structure morphogenesis"/>
    <property type="evidence" value="ECO:0007669"/>
    <property type="project" value="UniProtKB-ARBA"/>
</dbReference>
<evidence type="ECO:0000256" key="9">
    <source>
        <dbReference type="SAM" id="Phobius"/>
    </source>
</evidence>
<evidence type="ECO:0000259" key="11">
    <source>
        <dbReference type="PROSITE" id="PS50268"/>
    </source>
</evidence>
<dbReference type="FunFam" id="2.60.40.60:FF:000092">
    <property type="entry name" value="Protocadherin 8"/>
    <property type="match status" value="1"/>
</dbReference>
<accession>A0AAN8C4U4</accession>
<feature type="domain" description="Cadherin" evidence="11">
    <location>
        <begin position="122"/>
        <end position="210"/>
    </location>
</feature>
<keyword evidence="3" id="KW-0677">Repeat</keyword>